<name>A0A5J4PRE4_9ZZZZ</name>
<organism evidence="1">
    <name type="scientific">termite gut metagenome</name>
    <dbReference type="NCBI Taxonomy" id="433724"/>
    <lineage>
        <taxon>unclassified sequences</taxon>
        <taxon>metagenomes</taxon>
        <taxon>organismal metagenomes</taxon>
    </lineage>
</organism>
<protein>
    <submittedName>
        <fullName evidence="1">Uncharacterized protein</fullName>
    </submittedName>
</protein>
<dbReference type="AlphaFoldDB" id="A0A5J4PRE4"/>
<comment type="caution">
    <text evidence="1">The sequence shown here is derived from an EMBL/GenBank/DDBJ whole genome shotgun (WGS) entry which is preliminary data.</text>
</comment>
<dbReference type="EMBL" id="SNRY01006968">
    <property type="protein sequence ID" value="KAA6311380.1"/>
    <property type="molecule type" value="Genomic_DNA"/>
</dbReference>
<evidence type="ECO:0000313" key="1">
    <source>
        <dbReference type="EMBL" id="KAA6311380.1"/>
    </source>
</evidence>
<proteinExistence type="predicted"/>
<gene>
    <name evidence="1" type="ORF">EZS27_037481</name>
</gene>
<reference evidence="1" key="1">
    <citation type="submission" date="2019-03" db="EMBL/GenBank/DDBJ databases">
        <title>Single cell metagenomics reveals metabolic interactions within the superorganism composed of flagellate Streblomastix strix and complex community of Bacteroidetes bacteria on its surface.</title>
        <authorList>
            <person name="Treitli S.C."/>
            <person name="Kolisko M."/>
            <person name="Husnik F."/>
            <person name="Keeling P."/>
            <person name="Hampl V."/>
        </authorList>
    </citation>
    <scope>NUCLEOTIDE SEQUENCE</scope>
    <source>
        <strain evidence="1">STM</strain>
    </source>
</reference>
<sequence>MKENSSTDRKTGGNAGVKIDTGAFIRQVSVASMGRDTPESV</sequence>
<accession>A0A5J4PRE4</accession>